<dbReference type="Proteomes" id="UP000624244">
    <property type="component" value="Unassembled WGS sequence"/>
</dbReference>
<reference evidence="1" key="1">
    <citation type="submission" date="2019-11" db="EMBL/GenBank/DDBJ databases">
        <title>Bipolaris sorokiniana Genome sequencing.</title>
        <authorList>
            <person name="Wang H."/>
        </authorList>
    </citation>
    <scope>NUCLEOTIDE SEQUENCE</scope>
</reference>
<gene>
    <name evidence="1" type="ORF">GGP41_006757</name>
</gene>
<organism evidence="1 2">
    <name type="scientific">Cochliobolus sativus</name>
    <name type="common">Common root rot and spot blotch fungus</name>
    <name type="synonym">Bipolaris sorokiniana</name>
    <dbReference type="NCBI Taxonomy" id="45130"/>
    <lineage>
        <taxon>Eukaryota</taxon>
        <taxon>Fungi</taxon>
        <taxon>Dikarya</taxon>
        <taxon>Ascomycota</taxon>
        <taxon>Pezizomycotina</taxon>
        <taxon>Dothideomycetes</taxon>
        <taxon>Pleosporomycetidae</taxon>
        <taxon>Pleosporales</taxon>
        <taxon>Pleosporineae</taxon>
        <taxon>Pleosporaceae</taxon>
        <taxon>Bipolaris</taxon>
    </lineage>
</organism>
<evidence type="ECO:0000313" key="1">
    <source>
        <dbReference type="EMBL" id="KAF5853990.1"/>
    </source>
</evidence>
<proteinExistence type="predicted"/>
<sequence>MQGLGGRRTHRSNNVFGNIRSWAPTSGLGGGLQSVDVGEQYPVYAASALAANSFARSYFAAAFPLFVSGREGAPFAKERSLMWSRSRLPVGNDCARVPGSSNGTVRKQYPAQWSWEALMYMTQVSYLVFSIR</sequence>
<dbReference type="EMBL" id="WNKQ01000001">
    <property type="protein sequence ID" value="KAF5853990.1"/>
    <property type="molecule type" value="Genomic_DNA"/>
</dbReference>
<comment type="caution">
    <text evidence="1">The sequence shown here is derived from an EMBL/GenBank/DDBJ whole genome shotgun (WGS) entry which is preliminary data.</text>
</comment>
<evidence type="ECO:0000313" key="2">
    <source>
        <dbReference type="Proteomes" id="UP000624244"/>
    </source>
</evidence>
<accession>A0A8H5ZRP7</accession>
<protein>
    <submittedName>
        <fullName evidence="1">Uncharacterized protein</fullName>
    </submittedName>
</protein>
<dbReference type="AlphaFoldDB" id="A0A8H5ZRP7"/>
<name>A0A8H5ZRP7_COCSA</name>